<dbReference type="PANTHER" id="PTHR13693:SF100">
    <property type="entry name" value="8-AMINO-7-OXONONANOATE SYNTHASE"/>
    <property type="match status" value="1"/>
</dbReference>
<comment type="caution">
    <text evidence="5">The sequence shown here is derived from an EMBL/GenBank/DDBJ whole genome shotgun (WGS) entry which is preliminary data.</text>
</comment>
<protein>
    <submittedName>
        <fullName evidence="5">Aminotransferase class I/II-fold pyridoxal phosphate-dependent enzyme</fullName>
    </submittedName>
</protein>
<dbReference type="SUPFAM" id="SSF53383">
    <property type="entry name" value="PLP-dependent transferases"/>
    <property type="match status" value="1"/>
</dbReference>
<comment type="cofactor">
    <cofactor evidence="1">
        <name>pyridoxal 5'-phosphate</name>
        <dbReference type="ChEBI" id="CHEBI:597326"/>
    </cofactor>
</comment>
<dbReference type="InterPro" id="IPR004839">
    <property type="entry name" value="Aminotransferase_I/II_large"/>
</dbReference>
<accession>A0ABW5D2C6</accession>
<dbReference type="EMBL" id="JBHUIM010000002">
    <property type="protein sequence ID" value="MFD2247420.1"/>
    <property type="molecule type" value="Genomic_DNA"/>
</dbReference>
<dbReference type="Gene3D" id="3.90.1150.10">
    <property type="entry name" value="Aspartate Aminotransferase, domain 1"/>
    <property type="match status" value="1"/>
</dbReference>
<dbReference type="Pfam" id="PF00155">
    <property type="entry name" value="Aminotran_1_2"/>
    <property type="match status" value="1"/>
</dbReference>
<dbReference type="Gene3D" id="3.40.640.10">
    <property type="entry name" value="Type I PLP-dependent aspartate aminotransferase-like (Major domain)"/>
    <property type="match status" value="1"/>
</dbReference>
<evidence type="ECO:0000313" key="6">
    <source>
        <dbReference type="Proteomes" id="UP001597374"/>
    </source>
</evidence>
<dbReference type="InterPro" id="IPR015421">
    <property type="entry name" value="PyrdxlP-dep_Trfase_major"/>
</dbReference>
<evidence type="ECO:0000313" key="5">
    <source>
        <dbReference type="EMBL" id="MFD2247420.1"/>
    </source>
</evidence>
<evidence type="ECO:0000259" key="4">
    <source>
        <dbReference type="Pfam" id="PF00155"/>
    </source>
</evidence>
<dbReference type="InterPro" id="IPR015424">
    <property type="entry name" value="PyrdxlP-dep_Trfase"/>
</dbReference>
<dbReference type="InterPro" id="IPR050087">
    <property type="entry name" value="AON_synthase_class-II"/>
</dbReference>
<dbReference type="PANTHER" id="PTHR13693">
    <property type="entry name" value="CLASS II AMINOTRANSFERASE/8-AMINO-7-OXONONANOATE SYNTHASE"/>
    <property type="match status" value="1"/>
</dbReference>
<evidence type="ECO:0000256" key="1">
    <source>
        <dbReference type="ARBA" id="ARBA00001933"/>
    </source>
</evidence>
<dbReference type="GO" id="GO:0008483">
    <property type="term" value="F:transaminase activity"/>
    <property type="evidence" value="ECO:0007669"/>
    <property type="project" value="UniProtKB-KW"/>
</dbReference>
<proteinExistence type="predicted"/>
<sequence>MSDPNQVVYTDRLPGRSLVLDGVEHLFCSGTSYLGIACNKQFRQYLVEGFCYYGTNYSSSRNSNLQLQVFEEAENYLAAYTGAEAALTMSSGYLAGQTLAHSLQGSGRFIYAPGTHPALWRSPADAPHPSHDYDAWVAWLLQETPVMPEKHLVIVTNSLDPLQARKYNFSWVSALPQNKQITLIVDDSHGFGVTGQDGAGIYGQLGHLQQVRLVVISSMGKALGIPAGIILGDQQLINRLRASSFFGGASPAIPAYLYAFLRSEEVFAEARRQLFHNISFFRQRLDRPELFRSFADYPVFSTDEQGLYTYLLEHGIIISSFRYPTPSDEPITRVILSSLHTSEDLERLALLINNYKH</sequence>
<evidence type="ECO:0000256" key="3">
    <source>
        <dbReference type="ARBA" id="ARBA00022898"/>
    </source>
</evidence>
<reference evidence="6" key="1">
    <citation type="journal article" date="2019" name="Int. J. Syst. Evol. Microbiol.">
        <title>The Global Catalogue of Microorganisms (GCM) 10K type strain sequencing project: providing services to taxonomists for standard genome sequencing and annotation.</title>
        <authorList>
            <consortium name="The Broad Institute Genomics Platform"/>
            <consortium name="The Broad Institute Genome Sequencing Center for Infectious Disease"/>
            <person name="Wu L."/>
            <person name="Ma J."/>
        </authorList>
    </citation>
    <scope>NUCLEOTIDE SEQUENCE [LARGE SCALE GENOMIC DNA]</scope>
    <source>
        <strain evidence="6">CGMCC 4.1782</strain>
    </source>
</reference>
<feature type="domain" description="Aminotransferase class I/classII large" evidence="4">
    <location>
        <begin position="60"/>
        <end position="349"/>
    </location>
</feature>
<organism evidence="5 6">
    <name type="scientific">Pontibacter ruber</name>
    <dbReference type="NCBI Taxonomy" id="1343895"/>
    <lineage>
        <taxon>Bacteria</taxon>
        <taxon>Pseudomonadati</taxon>
        <taxon>Bacteroidota</taxon>
        <taxon>Cytophagia</taxon>
        <taxon>Cytophagales</taxon>
        <taxon>Hymenobacteraceae</taxon>
        <taxon>Pontibacter</taxon>
    </lineage>
</organism>
<keyword evidence="6" id="KW-1185">Reference proteome</keyword>
<keyword evidence="5" id="KW-0032">Aminotransferase</keyword>
<dbReference type="Proteomes" id="UP001597374">
    <property type="component" value="Unassembled WGS sequence"/>
</dbReference>
<evidence type="ECO:0000256" key="2">
    <source>
        <dbReference type="ARBA" id="ARBA00022679"/>
    </source>
</evidence>
<gene>
    <name evidence="5" type="ORF">ACFSKP_14225</name>
</gene>
<keyword evidence="3" id="KW-0663">Pyridoxal phosphate</keyword>
<keyword evidence="2" id="KW-0808">Transferase</keyword>
<name>A0ABW5D2C6_9BACT</name>
<dbReference type="InterPro" id="IPR015422">
    <property type="entry name" value="PyrdxlP-dep_Trfase_small"/>
</dbReference>
<dbReference type="RefSeq" id="WP_250430352.1">
    <property type="nucleotide sequence ID" value="NZ_JALPRR010000003.1"/>
</dbReference>